<evidence type="ECO:0000259" key="8">
    <source>
        <dbReference type="SMART" id="SM00891"/>
    </source>
</evidence>
<dbReference type="GO" id="GO:0000724">
    <property type="term" value="P:double-strand break repair via homologous recombination"/>
    <property type="evidence" value="ECO:0007669"/>
    <property type="project" value="TreeGrafter"/>
</dbReference>
<evidence type="ECO:0000256" key="4">
    <source>
        <dbReference type="ARBA" id="ARBA00022801"/>
    </source>
</evidence>
<feature type="region of interest" description="Disordered" evidence="7">
    <location>
        <begin position="126"/>
        <end position="146"/>
    </location>
</feature>
<evidence type="ECO:0000256" key="1">
    <source>
        <dbReference type="ARBA" id="ARBA00022722"/>
    </source>
</evidence>
<feature type="domain" description="ERCC4" evidence="8">
    <location>
        <begin position="3"/>
        <end position="83"/>
    </location>
</feature>
<keyword evidence="2" id="KW-0255">Endonuclease</keyword>
<dbReference type="PANTHER" id="PTHR10150:SF0">
    <property type="entry name" value="DNA REPAIR ENDONUCLEASE XPF"/>
    <property type="match status" value="1"/>
</dbReference>
<dbReference type="InterPro" id="IPR006166">
    <property type="entry name" value="ERCC4_domain"/>
</dbReference>
<evidence type="ECO:0000313" key="9">
    <source>
        <dbReference type="EMBL" id="RKQ87041.1"/>
    </source>
</evidence>
<protein>
    <submittedName>
        <fullName evidence="9">DNA excision repair protein ERCC-4</fullName>
    </submittedName>
</protein>
<dbReference type="AlphaFoldDB" id="A0A660KZ92"/>
<dbReference type="Pfam" id="PF02732">
    <property type="entry name" value="ERCC4"/>
    <property type="match status" value="1"/>
</dbReference>
<dbReference type="OrthoDB" id="837865at2"/>
<dbReference type="EMBL" id="RBIL01000002">
    <property type="protein sequence ID" value="RKQ87041.1"/>
    <property type="molecule type" value="Genomic_DNA"/>
</dbReference>
<dbReference type="GO" id="GO:0000014">
    <property type="term" value="F:single-stranded DNA endodeoxyribonuclease activity"/>
    <property type="evidence" value="ECO:0007669"/>
    <property type="project" value="TreeGrafter"/>
</dbReference>
<evidence type="ECO:0000256" key="7">
    <source>
        <dbReference type="SAM" id="MobiDB-lite"/>
    </source>
</evidence>
<keyword evidence="6" id="KW-0234">DNA repair</keyword>
<dbReference type="GO" id="GO:1901255">
    <property type="term" value="P:nucleotide-excision repair involved in interstrand cross-link repair"/>
    <property type="evidence" value="ECO:0007669"/>
    <property type="project" value="TreeGrafter"/>
</dbReference>
<evidence type="ECO:0000256" key="6">
    <source>
        <dbReference type="ARBA" id="ARBA00023204"/>
    </source>
</evidence>
<dbReference type="GO" id="GO:0003684">
    <property type="term" value="F:damaged DNA binding"/>
    <property type="evidence" value="ECO:0007669"/>
    <property type="project" value="TreeGrafter"/>
</dbReference>
<dbReference type="Gene3D" id="3.40.50.10130">
    <property type="match status" value="1"/>
</dbReference>
<evidence type="ECO:0000313" key="10">
    <source>
        <dbReference type="Proteomes" id="UP000278962"/>
    </source>
</evidence>
<dbReference type="SUPFAM" id="SSF52980">
    <property type="entry name" value="Restriction endonuclease-like"/>
    <property type="match status" value="1"/>
</dbReference>
<accession>A0A660KZ92</accession>
<dbReference type="Pfam" id="PF14520">
    <property type="entry name" value="HHH_5"/>
    <property type="match status" value="1"/>
</dbReference>
<keyword evidence="5" id="KW-0238">DNA-binding</keyword>
<reference evidence="9 10" key="1">
    <citation type="submission" date="2018-10" db="EMBL/GenBank/DDBJ databases">
        <title>Genomic Encyclopedia of Archaeal and Bacterial Type Strains, Phase II (KMG-II): from individual species to whole genera.</title>
        <authorList>
            <person name="Goeker M."/>
        </authorList>
    </citation>
    <scope>NUCLEOTIDE SEQUENCE [LARGE SCALE GENOMIC DNA]</scope>
    <source>
        <strain evidence="9 10">DSM 14954</strain>
    </source>
</reference>
<evidence type="ECO:0000256" key="3">
    <source>
        <dbReference type="ARBA" id="ARBA00022763"/>
    </source>
</evidence>
<keyword evidence="1" id="KW-0540">Nuclease</keyword>
<keyword evidence="3" id="KW-0227">DNA damage</keyword>
<dbReference type="CDD" id="cd20075">
    <property type="entry name" value="XPF_nuclease_XPF_arch"/>
    <property type="match status" value="1"/>
</dbReference>
<dbReference type="SUPFAM" id="SSF47781">
    <property type="entry name" value="RuvA domain 2-like"/>
    <property type="match status" value="1"/>
</dbReference>
<sequence length="207" mass="22186">MAAVLFDHGEVKSGIPAALEAAGLDVSAARLPAGDYLVSDRLVVERKTGADLAASIKDRRLFEQLDRLREAYTSVVLLVEGQPVHIAEPSWKGALARVLTTGVSVLQTSSRQDSAAWLVRLHRLEGKGPSEPRGRPRTRRPTDDLRQSAEDVLGCLPGISTVTARRLLAHFGSLASVFAADEAQLRAVAGVGPIRAARLAQLFHDEG</sequence>
<organism evidence="9 10">
    <name type="scientific">Solirubrobacter pauli</name>
    <dbReference type="NCBI Taxonomy" id="166793"/>
    <lineage>
        <taxon>Bacteria</taxon>
        <taxon>Bacillati</taxon>
        <taxon>Actinomycetota</taxon>
        <taxon>Thermoleophilia</taxon>
        <taxon>Solirubrobacterales</taxon>
        <taxon>Solirubrobacteraceae</taxon>
        <taxon>Solirubrobacter</taxon>
    </lineage>
</organism>
<dbReference type="RefSeq" id="WP_121255281.1">
    <property type="nucleotide sequence ID" value="NZ_RBIL01000002.1"/>
</dbReference>
<name>A0A660KZ92_9ACTN</name>
<dbReference type="Proteomes" id="UP000278962">
    <property type="component" value="Unassembled WGS sequence"/>
</dbReference>
<gene>
    <name evidence="9" type="ORF">C8N24_5061</name>
</gene>
<dbReference type="Gene3D" id="1.10.150.20">
    <property type="entry name" value="5' to 3' exonuclease, C-terminal subdomain"/>
    <property type="match status" value="1"/>
</dbReference>
<dbReference type="PANTHER" id="PTHR10150">
    <property type="entry name" value="DNA REPAIR ENDONUCLEASE XPF"/>
    <property type="match status" value="1"/>
</dbReference>
<keyword evidence="10" id="KW-1185">Reference proteome</keyword>
<evidence type="ECO:0000256" key="5">
    <source>
        <dbReference type="ARBA" id="ARBA00023125"/>
    </source>
</evidence>
<comment type="caution">
    <text evidence="9">The sequence shown here is derived from an EMBL/GenBank/DDBJ whole genome shotgun (WGS) entry which is preliminary data.</text>
</comment>
<dbReference type="GO" id="GO:0003697">
    <property type="term" value="F:single-stranded DNA binding"/>
    <property type="evidence" value="ECO:0007669"/>
    <property type="project" value="TreeGrafter"/>
</dbReference>
<keyword evidence="4" id="KW-0378">Hydrolase</keyword>
<dbReference type="InterPro" id="IPR010994">
    <property type="entry name" value="RuvA_2-like"/>
</dbReference>
<dbReference type="InterPro" id="IPR011335">
    <property type="entry name" value="Restrct_endonuc-II-like"/>
</dbReference>
<proteinExistence type="predicted"/>
<dbReference type="SMART" id="SM00891">
    <property type="entry name" value="ERCC4"/>
    <property type="match status" value="1"/>
</dbReference>
<evidence type="ECO:0000256" key="2">
    <source>
        <dbReference type="ARBA" id="ARBA00022759"/>
    </source>
</evidence>